<reference evidence="2 4" key="1">
    <citation type="submission" date="2015-05" db="EMBL/GenBank/DDBJ databases">
        <title>Genome assembly of Archangium gephyra DSM 2261.</title>
        <authorList>
            <person name="Sharma G."/>
            <person name="Subramanian S."/>
        </authorList>
    </citation>
    <scope>NUCLEOTIDE SEQUENCE [LARGE SCALE GENOMIC DNA]</scope>
    <source>
        <strain evidence="2 4">DSM 2261</strain>
    </source>
</reference>
<gene>
    <name evidence="2" type="ORF">AA314_05671</name>
    <name evidence="3" type="ORF">ATI61_101860</name>
</gene>
<dbReference type="AlphaFoldDB" id="A0AAC8QAA6"/>
<feature type="chain" id="PRO_5042273357" description="Lipoprotein" evidence="1">
    <location>
        <begin position="16"/>
        <end position="448"/>
    </location>
</feature>
<keyword evidence="5" id="KW-1185">Reference proteome</keyword>
<organism evidence="2 4">
    <name type="scientific">Archangium gephyra</name>
    <dbReference type="NCBI Taxonomy" id="48"/>
    <lineage>
        <taxon>Bacteria</taxon>
        <taxon>Pseudomonadati</taxon>
        <taxon>Myxococcota</taxon>
        <taxon>Myxococcia</taxon>
        <taxon>Myxococcales</taxon>
        <taxon>Cystobacterineae</taxon>
        <taxon>Archangiaceae</taxon>
        <taxon>Archangium</taxon>
    </lineage>
</organism>
<evidence type="ECO:0000313" key="4">
    <source>
        <dbReference type="Proteomes" id="UP000035579"/>
    </source>
</evidence>
<dbReference type="KEGG" id="age:AA314_05671"/>
<reference evidence="3 5" key="2">
    <citation type="submission" date="2018-08" db="EMBL/GenBank/DDBJ databases">
        <title>Genomic Encyclopedia of Archaeal and Bacterial Type Strains, Phase II (KMG-II): from individual species to whole genera.</title>
        <authorList>
            <person name="Goeker M."/>
        </authorList>
    </citation>
    <scope>NUCLEOTIDE SEQUENCE [LARGE SCALE GENOMIC DNA]</scope>
    <source>
        <strain evidence="3 5">DSM 2261</strain>
    </source>
</reference>
<dbReference type="RefSeq" id="WP_047857950.1">
    <property type="nucleotide sequence ID" value="NZ_CP011509.1"/>
</dbReference>
<evidence type="ECO:0008006" key="6">
    <source>
        <dbReference type="Google" id="ProtNLM"/>
    </source>
</evidence>
<evidence type="ECO:0000313" key="2">
    <source>
        <dbReference type="EMBL" id="AKJ04045.1"/>
    </source>
</evidence>
<keyword evidence="1" id="KW-0732">Signal</keyword>
<name>A0AAC8QAA6_9BACT</name>
<evidence type="ECO:0000256" key="1">
    <source>
        <dbReference type="SAM" id="SignalP"/>
    </source>
</evidence>
<proteinExistence type="predicted"/>
<feature type="signal peptide" evidence="1">
    <location>
        <begin position="1"/>
        <end position="15"/>
    </location>
</feature>
<sequence>MQLRTLALASFAALAACTNATPETPQETGVSTAAATATRLYASVGDNELSFETLGTFEERDGVRALIIRATANRYLSDVLSFVPDDAFGDAHIISERRLEIVLHEGHELNTVLSGLPLFVRVGTFTGTPRSYTARIVIAPRFFDFRGDSGIWIDEAVNPIYVVQGNTNLLYRGRASVSGYVDWLSVTAPDGIPQVYGRPNYRLDWSYPALHQAIDPHTVPLTFSAGADDGVAMQKTARLVARVTEFALTDGDAYDVWPSPGCDPTVYNCYHSQPAGTTDFGQCGTYRQVQRCTYASACEVFPQPFSLTAADASSLEPARAAWNEGSTPLSWYEISSIAASTTPECPAQPVTLQAIVEHLGADPSLPAFTDGTVTDRAGLAQSYFFSGSKGAALLSQLDAYTGGGDVQAWFSGAEVACHNCHDFKEWGVLYYPASRKVIVLDGHHGYDS</sequence>
<dbReference type="PROSITE" id="PS51257">
    <property type="entry name" value="PROKAR_LIPOPROTEIN"/>
    <property type="match status" value="1"/>
</dbReference>
<dbReference type="Proteomes" id="UP000256345">
    <property type="component" value="Unassembled WGS sequence"/>
</dbReference>
<accession>A0AAC8QAA6</accession>
<protein>
    <recommendedName>
        <fullName evidence="6">Lipoprotein</fullName>
    </recommendedName>
</protein>
<evidence type="ECO:0000313" key="5">
    <source>
        <dbReference type="Proteomes" id="UP000256345"/>
    </source>
</evidence>
<dbReference type="EMBL" id="CP011509">
    <property type="protein sequence ID" value="AKJ04045.1"/>
    <property type="molecule type" value="Genomic_DNA"/>
</dbReference>
<evidence type="ECO:0000313" key="3">
    <source>
        <dbReference type="EMBL" id="REG37873.1"/>
    </source>
</evidence>
<dbReference type="Proteomes" id="UP000035579">
    <property type="component" value="Chromosome"/>
</dbReference>
<dbReference type="EMBL" id="QUMU01000001">
    <property type="protein sequence ID" value="REG37873.1"/>
    <property type="molecule type" value="Genomic_DNA"/>
</dbReference>